<keyword evidence="3" id="KW-1185">Reference proteome</keyword>
<accession>A0A182T3B8</accession>
<dbReference type="AlphaFoldDB" id="A0A182T3B8"/>
<evidence type="ECO:0000256" key="1">
    <source>
        <dbReference type="SAM" id="Phobius"/>
    </source>
</evidence>
<feature type="transmembrane region" description="Helical" evidence="1">
    <location>
        <begin position="147"/>
        <end position="168"/>
    </location>
</feature>
<proteinExistence type="predicted"/>
<evidence type="ECO:0000313" key="3">
    <source>
        <dbReference type="Proteomes" id="UP000075901"/>
    </source>
</evidence>
<name>A0A182T3B8_9DIPT</name>
<evidence type="ECO:0000313" key="2">
    <source>
        <dbReference type="EnsemblMetazoa" id="AMAM018776-PA"/>
    </source>
</evidence>
<dbReference type="EnsemblMetazoa" id="AMAM018776-RA">
    <property type="protein sequence ID" value="AMAM018776-PA"/>
    <property type="gene ID" value="AMAM018776"/>
</dbReference>
<organism evidence="2 3">
    <name type="scientific">Anopheles maculatus</name>
    <dbReference type="NCBI Taxonomy" id="74869"/>
    <lineage>
        <taxon>Eukaryota</taxon>
        <taxon>Metazoa</taxon>
        <taxon>Ecdysozoa</taxon>
        <taxon>Arthropoda</taxon>
        <taxon>Hexapoda</taxon>
        <taxon>Insecta</taxon>
        <taxon>Pterygota</taxon>
        <taxon>Neoptera</taxon>
        <taxon>Endopterygota</taxon>
        <taxon>Diptera</taxon>
        <taxon>Nematocera</taxon>
        <taxon>Culicoidea</taxon>
        <taxon>Culicidae</taxon>
        <taxon>Anophelinae</taxon>
        <taxon>Anopheles</taxon>
        <taxon>Anopheles maculatus group</taxon>
    </lineage>
</organism>
<sequence length="175" mass="18114">MIIVLWYARYRSTPSAAAVDGGAGRDGDSASVRRCWPLTPLGSPQWLLPVHFGLSFGGDVADWMVTIGTAVVVVRVSVAADALTFSAIGLTVGDVAAHRMPPTGGRGGRGGRSVAFAVVRGVLLPVAEHTVLEGESAIANVTLERSLAGSGVPVAVFLFIAILCQLLHTRLLVTG</sequence>
<reference evidence="3" key="1">
    <citation type="submission" date="2013-09" db="EMBL/GenBank/DDBJ databases">
        <title>The Genome Sequence of Anopheles maculatus species B.</title>
        <authorList>
            <consortium name="The Broad Institute Genomics Platform"/>
            <person name="Neafsey D.E."/>
            <person name="Besansky N."/>
            <person name="Howell P."/>
            <person name="Walton C."/>
            <person name="Young S.K."/>
            <person name="Zeng Q."/>
            <person name="Gargeya S."/>
            <person name="Fitzgerald M."/>
            <person name="Haas B."/>
            <person name="Abouelleil A."/>
            <person name="Allen A.W."/>
            <person name="Alvarado L."/>
            <person name="Arachchi H.M."/>
            <person name="Berlin A.M."/>
            <person name="Chapman S.B."/>
            <person name="Gainer-Dewar J."/>
            <person name="Goldberg J."/>
            <person name="Griggs A."/>
            <person name="Gujja S."/>
            <person name="Hansen M."/>
            <person name="Howarth C."/>
            <person name="Imamovic A."/>
            <person name="Ireland A."/>
            <person name="Larimer J."/>
            <person name="McCowan C."/>
            <person name="Murphy C."/>
            <person name="Pearson M."/>
            <person name="Poon T.W."/>
            <person name="Priest M."/>
            <person name="Roberts A."/>
            <person name="Saif S."/>
            <person name="Shea T."/>
            <person name="Sisk P."/>
            <person name="Sykes S."/>
            <person name="Wortman J."/>
            <person name="Nusbaum C."/>
            <person name="Birren B."/>
        </authorList>
    </citation>
    <scope>NUCLEOTIDE SEQUENCE [LARGE SCALE GENOMIC DNA]</scope>
    <source>
        <strain evidence="3">maculatus3</strain>
    </source>
</reference>
<reference evidence="2" key="2">
    <citation type="submission" date="2020-05" db="UniProtKB">
        <authorList>
            <consortium name="EnsemblMetazoa"/>
        </authorList>
    </citation>
    <scope>IDENTIFICATION</scope>
    <source>
        <strain evidence="2">maculatus3</strain>
    </source>
</reference>
<keyword evidence="1" id="KW-0812">Transmembrane</keyword>
<keyword evidence="1" id="KW-1133">Transmembrane helix</keyword>
<protein>
    <submittedName>
        <fullName evidence="2">Uncharacterized protein</fullName>
    </submittedName>
</protein>
<dbReference type="VEuPathDB" id="VectorBase:AMAM018776"/>
<dbReference type="Proteomes" id="UP000075901">
    <property type="component" value="Unassembled WGS sequence"/>
</dbReference>
<keyword evidence="1" id="KW-0472">Membrane</keyword>